<name>A0A1E3QUN0_9ASCO</name>
<evidence type="ECO:0000256" key="6">
    <source>
        <dbReference type="PIRSR" id="PIRSR037217-1"/>
    </source>
</evidence>
<dbReference type="PIRSF" id="PIRSF037217">
    <property type="entry name" value="Carboxypeptidase_S"/>
    <property type="match status" value="1"/>
</dbReference>
<dbReference type="SUPFAM" id="SSF53187">
    <property type="entry name" value="Zn-dependent exopeptidases"/>
    <property type="match status" value="1"/>
</dbReference>
<dbReference type="RefSeq" id="XP_018985975.1">
    <property type="nucleotide sequence ID" value="XM_019128524.1"/>
</dbReference>
<feature type="domain" description="Peptidase M20 dimerisation" evidence="8">
    <location>
        <begin position="321"/>
        <end position="479"/>
    </location>
</feature>
<dbReference type="Pfam" id="PF07687">
    <property type="entry name" value="M20_dimer"/>
    <property type="match status" value="1"/>
</dbReference>
<accession>A0A1E3QUN0</accession>
<dbReference type="CDD" id="cd05674">
    <property type="entry name" value="M20_yscS"/>
    <property type="match status" value="1"/>
</dbReference>
<comment type="similarity">
    <text evidence="1">Belongs to the peptidase M20A family.</text>
</comment>
<keyword evidence="5 7" id="KW-0862">Zinc</keyword>
<dbReference type="PROSITE" id="PS00759">
    <property type="entry name" value="ARGE_DAPE_CPG2_2"/>
    <property type="match status" value="1"/>
</dbReference>
<dbReference type="InterPro" id="IPR017141">
    <property type="entry name" value="Pept_M20_carboxypep"/>
</dbReference>
<dbReference type="SUPFAM" id="SSF55031">
    <property type="entry name" value="Bacterial exopeptidase dimerisation domain"/>
    <property type="match status" value="1"/>
</dbReference>
<feature type="binding site" evidence="7">
    <location>
        <position position="235"/>
    </location>
    <ligand>
        <name>Zn(2+)</name>
        <dbReference type="ChEBI" id="CHEBI:29105"/>
        <label>1</label>
    </ligand>
</feature>
<feature type="active site" evidence="6">
    <location>
        <position position="201"/>
    </location>
</feature>
<dbReference type="STRING" id="984486.A0A1E3QUN0"/>
<feature type="binding site" evidence="7">
    <location>
        <position position="296"/>
    </location>
    <ligand>
        <name>Zn(2+)</name>
        <dbReference type="ChEBI" id="CHEBI:29105"/>
        <label>2</label>
    </ligand>
</feature>
<keyword evidence="10" id="KW-1185">Reference proteome</keyword>
<evidence type="ECO:0000259" key="8">
    <source>
        <dbReference type="Pfam" id="PF07687"/>
    </source>
</evidence>
<dbReference type="InterPro" id="IPR036264">
    <property type="entry name" value="Bact_exopeptidase_dim_dom"/>
</dbReference>
<protein>
    <recommendedName>
        <fullName evidence="8">Peptidase M20 dimerisation domain-containing protein</fullName>
    </recommendedName>
</protein>
<reference evidence="10" key="1">
    <citation type="submission" date="2016-05" db="EMBL/GenBank/DDBJ databases">
        <title>Comparative genomics of biotechnologically important yeasts.</title>
        <authorList>
            <consortium name="DOE Joint Genome Institute"/>
            <person name="Riley R."/>
            <person name="Haridas S."/>
            <person name="Wolfe K.H."/>
            <person name="Lopes M.R."/>
            <person name="Hittinger C.T."/>
            <person name="Goker M."/>
            <person name="Salamov A."/>
            <person name="Wisecaver J."/>
            <person name="Long T.M."/>
            <person name="Aerts A.L."/>
            <person name="Barry K."/>
            <person name="Choi C."/>
            <person name="Clum A."/>
            <person name="Coughlan A.Y."/>
            <person name="Deshpande S."/>
            <person name="Douglass A.P."/>
            <person name="Hanson S.J."/>
            <person name="Klenk H.-P."/>
            <person name="Labutti K."/>
            <person name="Lapidus A."/>
            <person name="Lindquist E."/>
            <person name="Lipzen A."/>
            <person name="Meier-Kolthoff J.P."/>
            <person name="Ohm R.A."/>
            <person name="Otillar R.P."/>
            <person name="Pangilinan J."/>
            <person name="Peng Y."/>
            <person name="Rokas A."/>
            <person name="Rosa C.A."/>
            <person name="Scheuner C."/>
            <person name="Sibirny A.A."/>
            <person name="Slot J.C."/>
            <person name="Stielow J.B."/>
            <person name="Sun H."/>
            <person name="Kurtzman C.P."/>
            <person name="Blackwell M."/>
            <person name="Grigoriev I.V."/>
            <person name="Jeffries T.W."/>
        </authorList>
    </citation>
    <scope>NUCLEOTIDE SEQUENCE [LARGE SCALE GENOMIC DNA]</scope>
    <source>
        <strain evidence="10">NRRL Y-12698</strain>
    </source>
</reference>
<organism evidence="9 10">
    <name type="scientific">Babjeviella inositovora NRRL Y-12698</name>
    <dbReference type="NCBI Taxonomy" id="984486"/>
    <lineage>
        <taxon>Eukaryota</taxon>
        <taxon>Fungi</taxon>
        <taxon>Dikarya</taxon>
        <taxon>Ascomycota</taxon>
        <taxon>Saccharomycotina</taxon>
        <taxon>Pichiomycetes</taxon>
        <taxon>Serinales incertae sedis</taxon>
        <taxon>Babjeviella</taxon>
    </lineage>
</organism>
<dbReference type="InterPro" id="IPR011650">
    <property type="entry name" value="Peptidase_M20_dimer"/>
</dbReference>
<dbReference type="GeneID" id="30146377"/>
<keyword evidence="4" id="KW-0378">Hydrolase</keyword>
<evidence type="ECO:0000256" key="1">
    <source>
        <dbReference type="ARBA" id="ARBA00006247"/>
    </source>
</evidence>
<dbReference type="Proteomes" id="UP000094336">
    <property type="component" value="Unassembled WGS sequence"/>
</dbReference>
<gene>
    <name evidence="9" type="ORF">BABINDRAFT_160894</name>
</gene>
<dbReference type="GO" id="GO:0051603">
    <property type="term" value="P:proteolysis involved in protein catabolic process"/>
    <property type="evidence" value="ECO:0007669"/>
    <property type="project" value="TreeGrafter"/>
</dbReference>
<evidence type="ECO:0000313" key="9">
    <source>
        <dbReference type="EMBL" id="ODQ80647.1"/>
    </source>
</evidence>
<feature type="binding site" evidence="7">
    <location>
        <position position="235"/>
    </location>
    <ligand>
        <name>Zn(2+)</name>
        <dbReference type="ChEBI" id="CHEBI:29105"/>
        <label>2</label>
    </ligand>
</feature>
<evidence type="ECO:0000256" key="7">
    <source>
        <dbReference type="PIRSR" id="PIRSR037217-2"/>
    </source>
</evidence>
<keyword evidence="2" id="KW-0645">Protease</keyword>
<dbReference type="GO" id="GO:0000328">
    <property type="term" value="C:fungal-type vacuole lumen"/>
    <property type="evidence" value="ECO:0007669"/>
    <property type="project" value="TreeGrafter"/>
</dbReference>
<keyword evidence="3 7" id="KW-0479">Metal-binding</keyword>
<dbReference type="OrthoDB" id="3064516at2759"/>
<dbReference type="Gene3D" id="3.40.630.10">
    <property type="entry name" value="Zn peptidases"/>
    <property type="match status" value="1"/>
</dbReference>
<dbReference type="GO" id="GO:0004181">
    <property type="term" value="F:metallocarboxypeptidase activity"/>
    <property type="evidence" value="ECO:0007669"/>
    <property type="project" value="InterPro"/>
</dbReference>
<proteinExistence type="inferred from homology"/>
<dbReference type="PANTHER" id="PTHR45962:SF1">
    <property type="entry name" value="N-FATTY-ACYL-AMINO ACID SYNTHASE_HYDROLASE PM20D1"/>
    <property type="match status" value="1"/>
</dbReference>
<dbReference type="InterPro" id="IPR002933">
    <property type="entry name" value="Peptidase_M20"/>
</dbReference>
<dbReference type="GO" id="GO:0046872">
    <property type="term" value="F:metal ion binding"/>
    <property type="evidence" value="ECO:0007669"/>
    <property type="project" value="UniProtKB-KW"/>
</dbReference>
<evidence type="ECO:0000256" key="5">
    <source>
        <dbReference type="ARBA" id="ARBA00022833"/>
    </source>
</evidence>
<dbReference type="InterPro" id="IPR001261">
    <property type="entry name" value="ArgE/DapE_CS"/>
</dbReference>
<feature type="binding site" evidence="7">
    <location>
        <position position="199"/>
    </location>
    <ligand>
        <name>Zn(2+)</name>
        <dbReference type="ChEBI" id="CHEBI:29105"/>
        <label>2</label>
    </ligand>
</feature>
<feature type="binding site" evidence="7">
    <location>
        <position position="270"/>
    </location>
    <ligand>
        <name>Zn(2+)</name>
        <dbReference type="ChEBI" id="CHEBI:29105"/>
        <label>1</label>
    </ligand>
</feature>
<dbReference type="Gene3D" id="3.30.70.360">
    <property type="match status" value="1"/>
</dbReference>
<sequence length="632" mass="71054">MKDVSSQLPLWVIPEEDEILDLPHTKEQPSAMRKATTEVEEKPSLWLLVTLFALSLLLFYDQKPDHSRPALSEERGDSKTSLRFDTQEICPVYKVIRPKSYIQDPKPLLRILRDPLFRNASAEKLSGAVQIDTTVGDGWPDVRDDPKRWEFFSLFHVYLKLTFPLLHDTLSLEKVNTYGLLYTWHGSDSILKPVTFMAHQDVVPVQNFTISDWTYPPFSGKVVNNTAVWGRGSSDCKNLLVAVLEAVELLISQGFKPRRTVLLSFGFDEETTGANGAKQLAKVLTDRYNSLYAIIDEGAGLFPVPNPKDGTKKWFAIPGTSEKGSLDVAIDLTTEGGHSSVPPAHTSIGIMGELGYLLELHPYEASLSDPKNPMLLLMQCMGKYSPENSLPESLRRDMIHVGHSDTARQRVLKFLSSNPAYLSLVKTTQALVVINGGEKNNALPEHVRLVVNHRISTDETVGSTIEHLLEVVQSIADKYHYPVYYDNKTVSLQKFRIENADYKSLGSSWGEFNITILDSLEPAPISLTRDDVWKVLAGTTRHVFEDAVFNADTLFGCLMTTDSVIVSPALMPANTDTRYYWNLTPNIYRFTPGTSLFNEANIHSVDEHMDIDSHLQLLAWYYEYIQNVDEAA</sequence>
<dbReference type="FunFam" id="3.40.630.10:FF:000027">
    <property type="entry name" value="N-fatty-acyl-amino acid synthase/hydrolase PM20D1"/>
    <property type="match status" value="1"/>
</dbReference>
<dbReference type="PANTHER" id="PTHR45962">
    <property type="entry name" value="N-FATTY-ACYL-AMINO ACID SYNTHASE/HYDROLASE PM20D1"/>
    <property type="match status" value="1"/>
</dbReference>
<dbReference type="EMBL" id="KV454429">
    <property type="protein sequence ID" value="ODQ80647.1"/>
    <property type="molecule type" value="Genomic_DNA"/>
</dbReference>
<feature type="active site" description="Proton acceptor" evidence="6">
    <location>
        <position position="269"/>
    </location>
</feature>
<dbReference type="Pfam" id="PF01546">
    <property type="entry name" value="Peptidase_M20"/>
    <property type="match status" value="1"/>
</dbReference>
<dbReference type="AlphaFoldDB" id="A0A1E3QUN0"/>
<evidence type="ECO:0000313" key="10">
    <source>
        <dbReference type="Proteomes" id="UP000094336"/>
    </source>
</evidence>
<evidence type="ECO:0000256" key="2">
    <source>
        <dbReference type="ARBA" id="ARBA00022670"/>
    </source>
</evidence>
<dbReference type="Gene3D" id="1.10.150.900">
    <property type="match status" value="1"/>
</dbReference>
<dbReference type="InterPro" id="IPR047177">
    <property type="entry name" value="Pept_M20A"/>
</dbReference>
<feature type="binding site" evidence="7">
    <location>
        <position position="603"/>
    </location>
    <ligand>
        <name>Zn(2+)</name>
        <dbReference type="ChEBI" id="CHEBI:29105"/>
        <label>1</label>
    </ligand>
</feature>
<evidence type="ECO:0000256" key="3">
    <source>
        <dbReference type="ARBA" id="ARBA00022723"/>
    </source>
</evidence>
<evidence type="ECO:0000256" key="4">
    <source>
        <dbReference type="ARBA" id="ARBA00022801"/>
    </source>
</evidence>